<dbReference type="GO" id="GO:0005506">
    <property type="term" value="F:iron ion binding"/>
    <property type="evidence" value="ECO:0007669"/>
    <property type="project" value="InterPro"/>
</dbReference>
<dbReference type="InterPro" id="IPR050121">
    <property type="entry name" value="Cytochrome_P450_monoxygenase"/>
</dbReference>
<evidence type="ECO:0000256" key="1">
    <source>
        <dbReference type="ARBA" id="ARBA00001971"/>
    </source>
</evidence>
<dbReference type="PRINTS" id="PR00463">
    <property type="entry name" value="EP450I"/>
</dbReference>
<comment type="pathway">
    <text evidence="2">Secondary metabolite biosynthesis.</text>
</comment>
<comment type="similarity">
    <text evidence="3">Belongs to the cytochrome P450 family.</text>
</comment>
<gene>
    <name evidence="10" type="ORF">VNI00_002914</name>
</gene>
<dbReference type="Gene3D" id="1.10.630.10">
    <property type="entry name" value="Cytochrome P450"/>
    <property type="match status" value="1"/>
</dbReference>
<dbReference type="AlphaFoldDB" id="A0AAW0E0U3"/>
<dbReference type="GO" id="GO:0020037">
    <property type="term" value="F:heme binding"/>
    <property type="evidence" value="ECO:0007669"/>
    <property type="project" value="InterPro"/>
</dbReference>
<organism evidence="10 11">
    <name type="scientific">Paramarasmius palmivorus</name>
    <dbReference type="NCBI Taxonomy" id="297713"/>
    <lineage>
        <taxon>Eukaryota</taxon>
        <taxon>Fungi</taxon>
        <taxon>Dikarya</taxon>
        <taxon>Basidiomycota</taxon>
        <taxon>Agaricomycotina</taxon>
        <taxon>Agaricomycetes</taxon>
        <taxon>Agaricomycetidae</taxon>
        <taxon>Agaricales</taxon>
        <taxon>Marasmiineae</taxon>
        <taxon>Marasmiaceae</taxon>
        <taxon>Paramarasmius</taxon>
    </lineage>
</organism>
<name>A0AAW0E0U3_9AGAR</name>
<accession>A0AAW0E0U3</accession>
<dbReference type="InterPro" id="IPR001128">
    <property type="entry name" value="Cyt_P450"/>
</dbReference>
<evidence type="ECO:0000256" key="9">
    <source>
        <dbReference type="SAM" id="Phobius"/>
    </source>
</evidence>
<keyword evidence="9" id="KW-1133">Transmembrane helix</keyword>
<reference evidence="10 11" key="1">
    <citation type="submission" date="2024-01" db="EMBL/GenBank/DDBJ databases">
        <title>A draft genome for a cacao thread blight-causing isolate of Paramarasmius palmivorus.</title>
        <authorList>
            <person name="Baruah I.K."/>
            <person name="Bukari Y."/>
            <person name="Amoako-Attah I."/>
            <person name="Meinhardt L.W."/>
            <person name="Bailey B.A."/>
            <person name="Cohen S.P."/>
        </authorList>
    </citation>
    <scope>NUCLEOTIDE SEQUENCE [LARGE SCALE GENOMIC DNA]</scope>
    <source>
        <strain evidence="10 11">GH-12</strain>
    </source>
</reference>
<keyword evidence="8" id="KW-0349">Heme</keyword>
<evidence type="ECO:0000256" key="4">
    <source>
        <dbReference type="ARBA" id="ARBA00022723"/>
    </source>
</evidence>
<feature type="binding site" description="axial binding residue" evidence="8">
    <location>
        <position position="499"/>
    </location>
    <ligand>
        <name>heme</name>
        <dbReference type="ChEBI" id="CHEBI:30413"/>
    </ligand>
    <ligandPart>
        <name>Fe</name>
        <dbReference type="ChEBI" id="CHEBI:18248"/>
    </ligandPart>
</feature>
<dbReference type="Proteomes" id="UP001383192">
    <property type="component" value="Unassembled WGS sequence"/>
</dbReference>
<dbReference type="CDD" id="cd11061">
    <property type="entry name" value="CYP67-like"/>
    <property type="match status" value="1"/>
</dbReference>
<evidence type="ECO:0000313" key="11">
    <source>
        <dbReference type="Proteomes" id="UP001383192"/>
    </source>
</evidence>
<evidence type="ECO:0000256" key="2">
    <source>
        <dbReference type="ARBA" id="ARBA00005179"/>
    </source>
</evidence>
<keyword evidence="9" id="KW-0812">Transmembrane</keyword>
<keyword evidence="11" id="KW-1185">Reference proteome</keyword>
<comment type="caution">
    <text evidence="10">The sequence shown here is derived from an EMBL/GenBank/DDBJ whole genome shotgun (WGS) entry which is preliminary data.</text>
</comment>
<proteinExistence type="inferred from homology"/>
<feature type="transmembrane region" description="Helical" evidence="9">
    <location>
        <begin position="34"/>
        <end position="50"/>
    </location>
</feature>
<feature type="transmembrane region" description="Helical" evidence="9">
    <location>
        <begin position="62"/>
        <end position="80"/>
    </location>
</feature>
<evidence type="ECO:0008006" key="12">
    <source>
        <dbReference type="Google" id="ProtNLM"/>
    </source>
</evidence>
<evidence type="ECO:0000313" key="10">
    <source>
        <dbReference type="EMBL" id="KAK7056360.1"/>
    </source>
</evidence>
<keyword evidence="7" id="KW-0503">Monooxygenase</keyword>
<dbReference type="GO" id="GO:0004497">
    <property type="term" value="F:monooxygenase activity"/>
    <property type="evidence" value="ECO:0007669"/>
    <property type="project" value="UniProtKB-KW"/>
</dbReference>
<keyword evidence="9" id="KW-0472">Membrane</keyword>
<keyword evidence="5" id="KW-0560">Oxidoreductase</keyword>
<evidence type="ECO:0000256" key="8">
    <source>
        <dbReference type="PIRSR" id="PIRSR602401-1"/>
    </source>
</evidence>
<comment type="cofactor">
    <cofactor evidence="1 8">
        <name>heme</name>
        <dbReference type="ChEBI" id="CHEBI:30413"/>
    </cofactor>
</comment>
<dbReference type="PRINTS" id="PR00385">
    <property type="entry name" value="P450"/>
</dbReference>
<dbReference type="PANTHER" id="PTHR24305:SF187">
    <property type="entry name" value="P450, PUTATIVE (EUROFUNG)-RELATED"/>
    <property type="match status" value="1"/>
</dbReference>
<dbReference type="EMBL" id="JAYKXP010000007">
    <property type="protein sequence ID" value="KAK7056360.1"/>
    <property type="molecule type" value="Genomic_DNA"/>
</dbReference>
<protein>
    <recommendedName>
        <fullName evidence="12">Cytochrome P450</fullName>
    </recommendedName>
</protein>
<dbReference type="PANTHER" id="PTHR24305">
    <property type="entry name" value="CYTOCHROME P450"/>
    <property type="match status" value="1"/>
</dbReference>
<dbReference type="Pfam" id="PF00067">
    <property type="entry name" value="p450"/>
    <property type="match status" value="1"/>
</dbReference>
<dbReference type="InterPro" id="IPR036396">
    <property type="entry name" value="Cyt_P450_sf"/>
</dbReference>
<dbReference type="GO" id="GO:0016705">
    <property type="term" value="F:oxidoreductase activity, acting on paired donors, with incorporation or reduction of molecular oxygen"/>
    <property type="evidence" value="ECO:0007669"/>
    <property type="project" value="InterPro"/>
</dbReference>
<evidence type="ECO:0000256" key="3">
    <source>
        <dbReference type="ARBA" id="ARBA00010617"/>
    </source>
</evidence>
<evidence type="ECO:0000256" key="7">
    <source>
        <dbReference type="ARBA" id="ARBA00023033"/>
    </source>
</evidence>
<dbReference type="SUPFAM" id="SSF48264">
    <property type="entry name" value="Cytochrome P450"/>
    <property type="match status" value="1"/>
</dbReference>
<keyword evidence="6 8" id="KW-0408">Iron</keyword>
<sequence length="557" mass="62273">MDPNLQLSVAILAASALATHLWFRNFEPQSYTPVLVGLLLGPAPLAISLWRHSYFISTSFCLAYPSFYVSVLLSIVVYRLSPLHPLAKYPGPLLARTTKLWAVWKSRDGKLPLCYEYLHARYGPIVRIGPNELSVVEKTLIPHIFGVQGMPKGPIWDGRRITPSNSRNQGNYSLIGQRNSLRHAQLRKAWNRAFSAEALLDYQDIVVNRARELANQLEAACKRNEGQVDIAKWISYFSFDFMGDLAFGCSFDLLQRGDKDGYQASMDKALILPSLTQHVPWLAHAIRLLPVGSSATGAFGAFAVRQAKNRSTQNVIRKDLFYHLVNNTYSEEEASPFPLIVSNAVLAIIAGSDTTASVLSNIVYYLLSSPLYLERLREEIDQSFPSIYDGSTSLDAARLAELPWLNAVINETLRLQPPVPTGLQRAPEQGGGGRAIGTMFVEEGTAIQVPPFVLHRDPRYFSPDPQKFWPDRWILAGKDPKVVLDLGAFIPFSFGPANCVGKRLALLELRFVVALLINRFELDFAAGWDVHSWEANLRDRFVMSKGELMVDMKPRGK</sequence>
<evidence type="ECO:0000256" key="5">
    <source>
        <dbReference type="ARBA" id="ARBA00023002"/>
    </source>
</evidence>
<dbReference type="InterPro" id="IPR002401">
    <property type="entry name" value="Cyt_P450_E_grp-I"/>
</dbReference>
<keyword evidence="4 8" id="KW-0479">Metal-binding</keyword>
<evidence type="ECO:0000256" key="6">
    <source>
        <dbReference type="ARBA" id="ARBA00023004"/>
    </source>
</evidence>